<evidence type="ECO:0000313" key="5">
    <source>
        <dbReference type="EMBL" id="SHF87658.1"/>
    </source>
</evidence>
<evidence type="ECO:0000256" key="1">
    <source>
        <dbReference type="ARBA" id="ARBA00023122"/>
    </source>
</evidence>
<dbReference type="SUPFAM" id="SSF55021">
    <property type="entry name" value="ACT-like"/>
    <property type="match status" value="1"/>
</dbReference>
<sequence>MFVGWHMTRNPVTVSPDTPLPSAREIMEKKGFSHLPVVDDKGRLCGIITDRDIKKAWASPATTLSVYEFTYLLGRLKVSAVMTRDVITAHPGTSVERAAWILRKNRIGALPVVNDRDKVVGILTVSDLLDLILLATGITEDSARLLLFVGDRTGAMADVSRILQQAGINLRSALTVTLPDHQGIWQLIIRVNIAVKEAAARALEDAGYRVLTHYVEDLSPYLSE</sequence>
<feature type="domain" description="CBS" evidence="3">
    <location>
        <begin position="82"/>
        <end position="140"/>
    </location>
</feature>
<dbReference type="SMART" id="SM00116">
    <property type="entry name" value="CBS"/>
    <property type="match status" value="2"/>
</dbReference>
<dbReference type="InterPro" id="IPR000644">
    <property type="entry name" value="CBS_dom"/>
</dbReference>
<dbReference type="Gene3D" id="3.30.2130.10">
    <property type="entry name" value="VC0802-like"/>
    <property type="match status" value="1"/>
</dbReference>
<evidence type="ECO:0000256" key="2">
    <source>
        <dbReference type="PROSITE-ProRule" id="PRU00703"/>
    </source>
</evidence>
<reference evidence="6" key="1">
    <citation type="submission" date="2016-11" db="EMBL/GenBank/DDBJ databases">
        <authorList>
            <person name="Varghese N."/>
            <person name="Submissions S."/>
        </authorList>
    </citation>
    <scope>NUCLEOTIDE SEQUENCE [LARGE SCALE GENOMIC DNA]</scope>
    <source>
        <strain evidence="6">DSM 9756</strain>
    </source>
</reference>
<dbReference type="InterPro" id="IPR046342">
    <property type="entry name" value="CBS_dom_sf"/>
</dbReference>
<dbReference type="PROSITE" id="PS51671">
    <property type="entry name" value="ACT"/>
    <property type="match status" value="1"/>
</dbReference>
<dbReference type="SUPFAM" id="SSF54631">
    <property type="entry name" value="CBS-domain pair"/>
    <property type="match status" value="1"/>
</dbReference>
<dbReference type="InterPro" id="IPR045865">
    <property type="entry name" value="ACT-like_dom_sf"/>
</dbReference>
<keyword evidence="6" id="KW-1185">Reference proteome</keyword>
<evidence type="ECO:0000259" key="4">
    <source>
        <dbReference type="PROSITE" id="PS51671"/>
    </source>
</evidence>
<proteinExistence type="predicted"/>
<dbReference type="InterPro" id="IPR051257">
    <property type="entry name" value="Diverse_CBS-Domain"/>
</dbReference>
<keyword evidence="1 2" id="KW-0129">CBS domain</keyword>
<dbReference type="InterPro" id="IPR002912">
    <property type="entry name" value="ACT_dom"/>
</dbReference>
<dbReference type="Proteomes" id="UP000184076">
    <property type="component" value="Unassembled WGS sequence"/>
</dbReference>
<protein>
    <submittedName>
        <fullName evidence="5">Acetoin utilization protein AcuB</fullName>
    </submittedName>
</protein>
<dbReference type="Pfam" id="PF00571">
    <property type="entry name" value="CBS"/>
    <property type="match status" value="2"/>
</dbReference>
<dbReference type="Gene3D" id="3.10.580.10">
    <property type="entry name" value="CBS-domain"/>
    <property type="match status" value="1"/>
</dbReference>
<dbReference type="EMBL" id="FQVB01000030">
    <property type="protein sequence ID" value="SHF87658.1"/>
    <property type="molecule type" value="Genomic_DNA"/>
</dbReference>
<name>A0A1M5F8E8_9BACT</name>
<dbReference type="PROSITE" id="PS51371">
    <property type="entry name" value="CBS"/>
    <property type="match status" value="2"/>
</dbReference>
<dbReference type="AlphaFoldDB" id="A0A1M5F8E8"/>
<gene>
    <name evidence="5" type="ORF">SAMN02745206_02825</name>
</gene>
<dbReference type="CDD" id="cd04584">
    <property type="entry name" value="CBS_pair_AcuB_like"/>
    <property type="match status" value="1"/>
</dbReference>
<dbReference type="STRING" id="1121391.SAMN02745206_02825"/>
<feature type="domain" description="ACT" evidence="4">
    <location>
        <begin position="144"/>
        <end position="220"/>
    </location>
</feature>
<dbReference type="PANTHER" id="PTHR43080">
    <property type="entry name" value="CBS DOMAIN-CONTAINING PROTEIN CBSX3, MITOCHONDRIAL"/>
    <property type="match status" value="1"/>
</dbReference>
<organism evidence="5 6">
    <name type="scientific">Desulfacinum infernum DSM 9756</name>
    <dbReference type="NCBI Taxonomy" id="1121391"/>
    <lineage>
        <taxon>Bacteria</taxon>
        <taxon>Pseudomonadati</taxon>
        <taxon>Thermodesulfobacteriota</taxon>
        <taxon>Syntrophobacteria</taxon>
        <taxon>Syntrophobacterales</taxon>
        <taxon>Syntrophobacteraceae</taxon>
        <taxon>Desulfacinum</taxon>
    </lineage>
</organism>
<accession>A0A1M5F8E8</accession>
<dbReference type="Pfam" id="PF01842">
    <property type="entry name" value="ACT"/>
    <property type="match status" value="1"/>
</dbReference>
<dbReference type="PANTHER" id="PTHR43080:SF2">
    <property type="entry name" value="CBS DOMAIN-CONTAINING PROTEIN"/>
    <property type="match status" value="1"/>
</dbReference>
<dbReference type="RefSeq" id="WP_073040568.1">
    <property type="nucleotide sequence ID" value="NZ_FQVB01000030.1"/>
</dbReference>
<dbReference type="OrthoDB" id="9802114at2"/>
<evidence type="ECO:0000259" key="3">
    <source>
        <dbReference type="PROSITE" id="PS51371"/>
    </source>
</evidence>
<feature type="domain" description="CBS" evidence="3">
    <location>
        <begin position="7"/>
        <end position="63"/>
    </location>
</feature>
<evidence type="ECO:0000313" key="6">
    <source>
        <dbReference type="Proteomes" id="UP000184076"/>
    </source>
</evidence>